<dbReference type="GO" id="GO:0008270">
    <property type="term" value="F:zinc ion binding"/>
    <property type="evidence" value="ECO:0007669"/>
    <property type="project" value="UniProtKB-KW"/>
</dbReference>
<dbReference type="InterPro" id="IPR036875">
    <property type="entry name" value="Znf_CCHC_sf"/>
</dbReference>
<feature type="domain" description="CCHC-type" evidence="7">
    <location>
        <begin position="255"/>
        <end position="270"/>
    </location>
</feature>
<feature type="domain" description="CCHC-type" evidence="7">
    <location>
        <begin position="1275"/>
        <end position="1291"/>
    </location>
</feature>
<keyword evidence="3" id="KW-0238">DNA-binding</keyword>
<dbReference type="EMBL" id="BKCJ010104914">
    <property type="protein sequence ID" value="GEX37959.1"/>
    <property type="molecule type" value="Genomic_DNA"/>
</dbReference>
<evidence type="ECO:0000256" key="4">
    <source>
        <dbReference type="ARBA" id="ARBA00023268"/>
    </source>
</evidence>
<dbReference type="InterPro" id="IPR043128">
    <property type="entry name" value="Rev_trsase/Diguanyl_cyclase"/>
</dbReference>
<evidence type="ECO:0000256" key="5">
    <source>
        <dbReference type="PROSITE-ProRule" id="PRU00047"/>
    </source>
</evidence>
<accession>A0A699H3E0</accession>
<dbReference type="SUPFAM" id="SSF53098">
    <property type="entry name" value="Ribonuclease H-like"/>
    <property type="match status" value="1"/>
</dbReference>
<reference evidence="8" key="1">
    <citation type="journal article" date="2019" name="Sci. Rep.">
        <title>Draft genome of Tanacetum cinerariifolium, the natural source of mosquito coil.</title>
        <authorList>
            <person name="Yamashiro T."/>
            <person name="Shiraishi A."/>
            <person name="Satake H."/>
            <person name="Nakayama K."/>
        </authorList>
    </citation>
    <scope>NUCLEOTIDE SEQUENCE</scope>
</reference>
<dbReference type="Pfam" id="PF00078">
    <property type="entry name" value="RVT_1"/>
    <property type="match status" value="1"/>
</dbReference>
<dbReference type="InterPro" id="IPR013103">
    <property type="entry name" value="RVT_2"/>
</dbReference>
<feature type="compositionally biased region" description="Basic and acidic residues" evidence="6">
    <location>
        <begin position="149"/>
        <end position="167"/>
    </location>
</feature>
<dbReference type="PANTHER" id="PTHR37984">
    <property type="entry name" value="PROTEIN CBG26694"/>
    <property type="match status" value="1"/>
</dbReference>
<dbReference type="SUPFAM" id="SSF56672">
    <property type="entry name" value="DNA/RNA polymerases"/>
    <property type="match status" value="2"/>
</dbReference>
<proteinExistence type="predicted"/>
<keyword evidence="5" id="KW-0862">Zinc</keyword>
<dbReference type="InterPro" id="IPR041577">
    <property type="entry name" value="RT_RNaseH_2"/>
</dbReference>
<sequence length="2128" mass="240758">MIDQALLRNSTNGDGSQSSHEDNPRYVQTTRPCFYANFIKCHPLNFKGNEGVVGLTRWIEKMESVFNISGCAIENQVKFATCTLLDVALTWWNSQIKTLGLEFVANENEKIDKYISGLPNNIYGNVKSSKPRTLDETIELTNDLMDQKLRTYAERTDNKRKTDDTSKNNHGYQQQPFKKQNVAKVYYMGTGERKPYEGSLPKCTKCQRHHNGPCTQKCHKCNKVGHFAYDYRSSGNANVANAQRDSKETPKGNGCFECGASGHFKRDCPKLKNKNGGNRNAQGWVYAVGNAEKNGNAPINPDSNVVTGTFLLNNRYASILFYTGADRSFISTAFSSLTRMHYKFPKPSVQHSLMPVELGSFDVIIRMDWLRRCHAVIVCDEKLVQIPYGNETLTFPGNKSNNGRESRLTVISYTKAQEYMAKVCQIFMAQISAKKEEDKSEGKQLKDVPIVQDFLEVFPEDFLARAPYRLAPPEMKELSEQLQELLDKGFIRPSSSPWEAPVLFVKKKDGSFRMCIDCREFNKLAVKNRYPLPQIDDLFDQLQGSSIYSKIDLRFSYRQLRVQEQDIPKMAFRTRIGIHVDPAKIESIKDWVSPKTPTEIRQFLGLAGYYRRFIEGFSKFAKSMTKLTHKGVKFDWGENEENAFQLIKQKLCSASILALPEGNKDFVVYNDASHKGLGVVLMQREKANVVVDALSHKERDKPLRVRDLVMTISLNLPKQILKAQIEALKLGNIKKEDVGGMIRTDIPKERLEPRANGTLCLNGRSWLPCYGDLRSMIMHKSHKSKYSIHPGFEKMYQDMKKLYWWPNMKADIATYISKCLTCAKVKAEHQRPSGLLKALGTNLDMSTTYHPETDGQSERTIQTLEDMLHALELPRELSRVHYTFHVSNLKKCYADEPLAMPLEGVHIDDMLQFTGTLGGVLSSLGNAKIRSNKNTHISSQTGLRHPLQAYASFMGFMVFQMDVKSAFLYETIKEEVYVFQPPRFEDPDYPDKDKFQMSSIGKLTFFLGLQVKQKDDGILISQDKYVAKILRKFGFTDVKSASTLIETEKPLLKDPDELSTAKQKLMLLDSAIEGRLMLLSQVNVANVILMLSRQSSSLESLDQIHDKLQKLVSQLEIHGVSLSQEDVNLKFLRSLPSEWKTHTLIWRNKADLEEQSLDDLFNSLKFYETKVKHSSSTGTASQNLAFVSSSHTDSTTDSVSAAVSVFDVCVKLPVSSLPNVNSLSNAIDVDDLGEMDLIWQMAMLTMQARRFLQKTDRNLGANGPTSMGFDMSKVKCYNCHRKGHFARECRSPKDQEELVLLSHREGQFQLIPLPRMLWSLNVLVHEVMTGVIKQRRSLFQPSGGYHAVPPPYTGTFMPPKPDLVFNTVPTVVETNHIAFNVQLSPTKPKQDLSHTTRPISPIIEDWVFDFEDESETKALQFIPSFVQSYKQVKSLRHSVQPIETSIPAATPASASLKSTSNGKRRNRKAFFVCKSVDYLIKDYDYYTKKMAQPTLKNYTHKVVTKSKSPIRRHITCSPSPKTNNSPLRVTAVKAPVVSAAQGMQGKWGNPQYALKDKGVIDSGCSRHMTGNMSYLSDFEELNDGYVSFGGNPQGGKISGKGKIKTGKLDFNDVYFVKELKFNLFSVSQMCDRKNSVLFTDTECLVLSPDFKLPDESLVLLRVLKENNMCNVNLKNIVPSGDLTCLFAKNRVLVTKPHNKTPYELLHGRTPSIGFMRPFGCPVTILNTLDSLGSGPTWLFDIDSLTRTTNYYPVNTGNQTNPSAGFQDKFNAEKAREEVDQQYVLFPMWSSGSKNPQNYDEDVAFDGKEHDFDAKKPESEVILSPSSSAQSRKQDDKTKKEAKGKIPNVGQNSSNSTNPFSAVGPSNVVVSPTYGKSSFIDSSQLPDDPDMPEFEDITYSDDEDVVGAEADLNNLESSILVSPIPTTRIHKDHPEEPKRVNQTLKDPSWIEAMQEELLQFKMQKVWVLVNLPHEKRAIGHTLEEGIDYKEVFAPLAMIEAIRLFLAYASFMGFMVYQMDVKSTFLYGTIEEEVYVCQPLGFEDPDHPDKVYKVVKALYGLHQAPRSWYETLATYLLGNGFQRRTIDQKLFIKKQKGDILLVQIYVDDIIFGATNKDLCKSFEKLMKDKF</sequence>
<dbReference type="Pfam" id="PF14223">
    <property type="entry name" value="Retrotran_gag_2"/>
    <property type="match status" value="1"/>
</dbReference>
<feature type="region of interest" description="Disordered" evidence="6">
    <location>
        <begin position="149"/>
        <end position="175"/>
    </location>
</feature>
<comment type="caution">
    <text evidence="8">The sequence shown here is derived from an EMBL/GenBank/DDBJ whole genome shotgun (WGS) entry which is preliminary data.</text>
</comment>
<dbReference type="PANTHER" id="PTHR37984:SF5">
    <property type="entry name" value="PROTEIN NYNRIN-LIKE"/>
    <property type="match status" value="1"/>
</dbReference>
<dbReference type="InterPro" id="IPR050951">
    <property type="entry name" value="Retrovirus_Pol_polyprotein"/>
</dbReference>
<dbReference type="SMART" id="SM00343">
    <property type="entry name" value="ZnF_C2HC"/>
    <property type="match status" value="3"/>
</dbReference>
<name>A0A699H3E0_TANCI</name>
<feature type="compositionally biased region" description="Polar residues" evidence="6">
    <location>
        <begin position="1848"/>
        <end position="1859"/>
    </location>
</feature>
<dbReference type="GO" id="GO:0004190">
    <property type="term" value="F:aspartic-type endopeptidase activity"/>
    <property type="evidence" value="ECO:0007669"/>
    <property type="project" value="UniProtKB-KW"/>
</dbReference>
<organism evidence="8">
    <name type="scientific">Tanacetum cinerariifolium</name>
    <name type="common">Dalmatian daisy</name>
    <name type="synonym">Chrysanthemum cinerariifolium</name>
    <dbReference type="NCBI Taxonomy" id="118510"/>
    <lineage>
        <taxon>Eukaryota</taxon>
        <taxon>Viridiplantae</taxon>
        <taxon>Streptophyta</taxon>
        <taxon>Embryophyta</taxon>
        <taxon>Tracheophyta</taxon>
        <taxon>Spermatophyta</taxon>
        <taxon>Magnoliopsida</taxon>
        <taxon>eudicotyledons</taxon>
        <taxon>Gunneridae</taxon>
        <taxon>Pentapetalae</taxon>
        <taxon>asterids</taxon>
        <taxon>campanulids</taxon>
        <taxon>Asterales</taxon>
        <taxon>Asteraceae</taxon>
        <taxon>Asteroideae</taxon>
        <taxon>Anthemideae</taxon>
        <taxon>Anthemidinae</taxon>
        <taxon>Tanacetum</taxon>
    </lineage>
</organism>
<dbReference type="CDD" id="cd01647">
    <property type="entry name" value="RT_LTR"/>
    <property type="match status" value="1"/>
</dbReference>
<dbReference type="Pfam" id="PF00098">
    <property type="entry name" value="zf-CCHC"/>
    <property type="match status" value="2"/>
</dbReference>
<evidence type="ECO:0000256" key="2">
    <source>
        <dbReference type="ARBA" id="ARBA00022750"/>
    </source>
</evidence>
<dbReference type="InterPro" id="IPR054722">
    <property type="entry name" value="PolX-like_BBD"/>
</dbReference>
<dbReference type="PROSITE" id="PS50158">
    <property type="entry name" value="ZF_CCHC"/>
    <property type="match status" value="2"/>
</dbReference>
<dbReference type="Gene3D" id="3.30.420.10">
    <property type="entry name" value="Ribonuclease H-like superfamily/Ribonuclease H"/>
    <property type="match status" value="1"/>
</dbReference>
<dbReference type="InterPro" id="IPR001878">
    <property type="entry name" value="Znf_CCHC"/>
</dbReference>
<keyword evidence="1" id="KW-0645">Protease</keyword>
<dbReference type="Gene3D" id="1.10.340.70">
    <property type="match status" value="1"/>
</dbReference>
<dbReference type="Pfam" id="PF07727">
    <property type="entry name" value="RVT_2"/>
    <property type="match status" value="2"/>
</dbReference>
<dbReference type="InterPro" id="IPR036397">
    <property type="entry name" value="RNaseH_sf"/>
</dbReference>
<dbReference type="InterPro" id="IPR041588">
    <property type="entry name" value="Integrase_H2C2"/>
</dbReference>
<dbReference type="Pfam" id="PF22936">
    <property type="entry name" value="Pol_BBD"/>
    <property type="match status" value="1"/>
</dbReference>
<dbReference type="FunFam" id="3.30.70.270:FF:000020">
    <property type="entry name" value="Transposon Tf2-6 polyprotein-like Protein"/>
    <property type="match status" value="1"/>
</dbReference>
<evidence type="ECO:0000256" key="1">
    <source>
        <dbReference type="ARBA" id="ARBA00022670"/>
    </source>
</evidence>
<dbReference type="Pfam" id="PF08284">
    <property type="entry name" value="RVP_2"/>
    <property type="match status" value="2"/>
</dbReference>
<dbReference type="InterPro" id="IPR000477">
    <property type="entry name" value="RT_dom"/>
</dbReference>
<evidence type="ECO:0000256" key="3">
    <source>
        <dbReference type="ARBA" id="ARBA00023125"/>
    </source>
</evidence>
<dbReference type="GO" id="GO:0006508">
    <property type="term" value="P:proteolysis"/>
    <property type="evidence" value="ECO:0007669"/>
    <property type="project" value="UniProtKB-KW"/>
</dbReference>
<dbReference type="Gene3D" id="3.10.10.10">
    <property type="entry name" value="HIV Type 1 Reverse Transcriptase, subunit A, domain 1"/>
    <property type="match status" value="1"/>
</dbReference>
<dbReference type="SUPFAM" id="SSF57756">
    <property type="entry name" value="Retrovirus zinc finger-like domains"/>
    <property type="match status" value="2"/>
</dbReference>
<dbReference type="GO" id="GO:0003677">
    <property type="term" value="F:DNA binding"/>
    <property type="evidence" value="ECO:0007669"/>
    <property type="project" value="UniProtKB-KW"/>
</dbReference>
<dbReference type="Pfam" id="PF17919">
    <property type="entry name" value="RT_RNaseH_2"/>
    <property type="match status" value="1"/>
</dbReference>
<keyword evidence="2" id="KW-0378">Hydrolase</keyword>
<dbReference type="InterPro" id="IPR043502">
    <property type="entry name" value="DNA/RNA_pol_sf"/>
</dbReference>
<feature type="region of interest" description="Disordered" evidence="6">
    <location>
        <begin position="1815"/>
        <end position="1862"/>
    </location>
</feature>
<keyword evidence="5" id="KW-0479">Metal-binding</keyword>
<dbReference type="Gene3D" id="4.10.60.10">
    <property type="entry name" value="Zinc finger, CCHC-type"/>
    <property type="match status" value="2"/>
</dbReference>
<dbReference type="Gene3D" id="3.30.70.270">
    <property type="match status" value="2"/>
</dbReference>
<feature type="compositionally biased region" description="Basic and acidic residues" evidence="6">
    <location>
        <begin position="1831"/>
        <end position="1843"/>
    </location>
</feature>
<gene>
    <name evidence="8" type="ORF">Tci_309934</name>
</gene>
<dbReference type="InterPro" id="IPR012337">
    <property type="entry name" value="RNaseH-like_sf"/>
</dbReference>
<keyword evidence="2" id="KW-0064">Aspartyl protease</keyword>
<dbReference type="Pfam" id="PF17921">
    <property type="entry name" value="Integrase_H2C2"/>
    <property type="match status" value="1"/>
</dbReference>
<evidence type="ECO:0000313" key="8">
    <source>
        <dbReference type="EMBL" id="GEX37959.1"/>
    </source>
</evidence>
<keyword evidence="5" id="KW-0863">Zinc-finger</keyword>
<protein>
    <recommendedName>
        <fullName evidence="7">CCHC-type domain-containing protein</fullName>
    </recommendedName>
</protein>
<keyword evidence="4" id="KW-0511">Multifunctional enzyme</keyword>
<evidence type="ECO:0000259" key="7">
    <source>
        <dbReference type="PROSITE" id="PS50158"/>
    </source>
</evidence>
<evidence type="ECO:0000256" key="6">
    <source>
        <dbReference type="SAM" id="MobiDB-lite"/>
    </source>
</evidence>